<dbReference type="Proteomes" id="UP000324222">
    <property type="component" value="Unassembled WGS sequence"/>
</dbReference>
<accession>A0A5B7G0H7</accession>
<dbReference type="AlphaFoldDB" id="A0A5B7G0H7"/>
<proteinExistence type="predicted"/>
<gene>
    <name evidence="1" type="ORF">E2C01_047465</name>
</gene>
<dbReference type="EMBL" id="VSRR010011725">
    <property type="protein sequence ID" value="MPC53570.1"/>
    <property type="molecule type" value="Genomic_DNA"/>
</dbReference>
<protein>
    <submittedName>
        <fullName evidence="1">Uncharacterized protein</fullName>
    </submittedName>
</protein>
<organism evidence="1 2">
    <name type="scientific">Portunus trituberculatus</name>
    <name type="common">Swimming crab</name>
    <name type="synonym">Neptunus trituberculatus</name>
    <dbReference type="NCBI Taxonomy" id="210409"/>
    <lineage>
        <taxon>Eukaryota</taxon>
        <taxon>Metazoa</taxon>
        <taxon>Ecdysozoa</taxon>
        <taxon>Arthropoda</taxon>
        <taxon>Crustacea</taxon>
        <taxon>Multicrustacea</taxon>
        <taxon>Malacostraca</taxon>
        <taxon>Eumalacostraca</taxon>
        <taxon>Eucarida</taxon>
        <taxon>Decapoda</taxon>
        <taxon>Pleocyemata</taxon>
        <taxon>Brachyura</taxon>
        <taxon>Eubrachyura</taxon>
        <taxon>Portunoidea</taxon>
        <taxon>Portunidae</taxon>
        <taxon>Portuninae</taxon>
        <taxon>Portunus</taxon>
    </lineage>
</organism>
<name>A0A5B7G0H7_PORTR</name>
<sequence>MHSNTLIMNAVDSVKKCLSSLPGWQHVTDQVMRGACQSTFLLGRRSKAEDGISSPDATGAIFLQQDGDCWQDTGLVFPSAIATPVTNNI</sequence>
<reference evidence="1 2" key="1">
    <citation type="submission" date="2019-05" db="EMBL/GenBank/DDBJ databases">
        <title>Another draft genome of Portunus trituberculatus and its Hox gene families provides insights of decapod evolution.</title>
        <authorList>
            <person name="Jeong J.-H."/>
            <person name="Song I."/>
            <person name="Kim S."/>
            <person name="Choi T."/>
            <person name="Kim D."/>
            <person name="Ryu S."/>
            <person name="Kim W."/>
        </authorList>
    </citation>
    <scope>NUCLEOTIDE SEQUENCE [LARGE SCALE GENOMIC DNA]</scope>
    <source>
        <tissue evidence="1">Muscle</tissue>
    </source>
</reference>
<keyword evidence="2" id="KW-1185">Reference proteome</keyword>
<comment type="caution">
    <text evidence="1">The sequence shown here is derived from an EMBL/GenBank/DDBJ whole genome shotgun (WGS) entry which is preliminary data.</text>
</comment>
<evidence type="ECO:0000313" key="1">
    <source>
        <dbReference type="EMBL" id="MPC53570.1"/>
    </source>
</evidence>
<evidence type="ECO:0000313" key="2">
    <source>
        <dbReference type="Proteomes" id="UP000324222"/>
    </source>
</evidence>